<dbReference type="Gramene" id="ERN15025">
    <property type="protein sequence ID" value="ERN15025"/>
    <property type="gene ID" value="AMTR_s00032p00238720"/>
</dbReference>
<feature type="region of interest" description="Disordered" evidence="1">
    <location>
        <begin position="36"/>
        <end position="59"/>
    </location>
</feature>
<proteinExistence type="predicted"/>
<feature type="compositionally biased region" description="Polar residues" evidence="1">
    <location>
        <begin position="41"/>
        <end position="58"/>
    </location>
</feature>
<organism evidence="2 3">
    <name type="scientific">Amborella trichopoda</name>
    <dbReference type="NCBI Taxonomy" id="13333"/>
    <lineage>
        <taxon>Eukaryota</taxon>
        <taxon>Viridiplantae</taxon>
        <taxon>Streptophyta</taxon>
        <taxon>Embryophyta</taxon>
        <taxon>Tracheophyta</taxon>
        <taxon>Spermatophyta</taxon>
        <taxon>Magnoliopsida</taxon>
        <taxon>Amborellales</taxon>
        <taxon>Amborellaceae</taxon>
        <taxon>Amborella</taxon>
    </lineage>
</organism>
<evidence type="ECO:0000313" key="2">
    <source>
        <dbReference type="EMBL" id="ERN15025.1"/>
    </source>
</evidence>
<feature type="region of interest" description="Disordered" evidence="1">
    <location>
        <begin position="1"/>
        <end position="21"/>
    </location>
</feature>
<dbReference type="Proteomes" id="UP000017836">
    <property type="component" value="Unassembled WGS sequence"/>
</dbReference>
<keyword evidence="3" id="KW-1185">Reference proteome</keyword>
<sequence length="112" mass="12506">MVLTHNKHPSMPNPVRNESHHLQEPSYIEPAEIIPPSSPATEATITHSKTPYTQSSPIMPNVSKLRHDHFCLDISSFSDFDSSKKSDTESFDSADSEQIERIDQAQGDITKS</sequence>
<gene>
    <name evidence="2" type="ORF">AMTR_s00032p00238720</name>
</gene>
<evidence type="ECO:0000256" key="1">
    <source>
        <dbReference type="SAM" id="MobiDB-lite"/>
    </source>
</evidence>
<dbReference type="HOGENOM" id="CLU_2149217_0_0_1"/>
<reference evidence="3" key="1">
    <citation type="journal article" date="2013" name="Science">
        <title>The Amborella genome and the evolution of flowering plants.</title>
        <authorList>
            <consortium name="Amborella Genome Project"/>
        </authorList>
    </citation>
    <scope>NUCLEOTIDE SEQUENCE [LARGE SCALE GENOMIC DNA]</scope>
</reference>
<dbReference type="EMBL" id="KI392518">
    <property type="protein sequence ID" value="ERN15025.1"/>
    <property type="molecule type" value="Genomic_DNA"/>
</dbReference>
<name>U5CYL1_AMBTC</name>
<feature type="region of interest" description="Disordered" evidence="1">
    <location>
        <begin position="79"/>
        <end position="112"/>
    </location>
</feature>
<evidence type="ECO:0000313" key="3">
    <source>
        <dbReference type="Proteomes" id="UP000017836"/>
    </source>
</evidence>
<accession>U5CYL1</accession>
<dbReference type="AlphaFoldDB" id="U5CYL1"/>
<protein>
    <submittedName>
        <fullName evidence="2">Uncharacterized protein</fullName>
    </submittedName>
</protein>